<dbReference type="GO" id="GO:0005829">
    <property type="term" value="C:cytosol"/>
    <property type="evidence" value="ECO:0007669"/>
    <property type="project" value="TreeGrafter"/>
</dbReference>
<keyword evidence="1 6" id="KW-0597">Phosphoprotein</keyword>
<dbReference type="GO" id="GO:0006355">
    <property type="term" value="P:regulation of DNA-templated transcription"/>
    <property type="evidence" value="ECO:0007669"/>
    <property type="project" value="InterPro"/>
</dbReference>
<dbReference type="Pfam" id="PF00486">
    <property type="entry name" value="Trans_reg_C"/>
    <property type="match status" value="1"/>
</dbReference>
<dbReference type="SMART" id="SM00448">
    <property type="entry name" value="REC"/>
    <property type="match status" value="1"/>
</dbReference>
<keyword evidence="5" id="KW-0804">Transcription</keyword>
<evidence type="ECO:0000256" key="4">
    <source>
        <dbReference type="ARBA" id="ARBA00023125"/>
    </source>
</evidence>
<evidence type="ECO:0000256" key="5">
    <source>
        <dbReference type="ARBA" id="ARBA00023163"/>
    </source>
</evidence>
<feature type="modified residue" description="4-aspartylphosphate" evidence="6">
    <location>
        <position position="54"/>
    </location>
</feature>
<dbReference type="InterPro" id="IPR016032">
    <property type="entry name" value="Sig_transdc_resp-reg_C-effctor"/>
</dbReference>
<evidence type="ECO:0000256" key="3">
    <source>
        <dbReference type="ARBA" id="ARBA00023015"/>
    </source>
</evidence>
<dbReference type="CDD" id="cd00383">
    <property type="entry name" value="trans_reg_C"/>
    <property type="match status" value="1"/>
</dbReference>
<keyword evidence="2" id="KW-0902">Two-component regulatory system</keyword>
<dbReference type="InterPro" id="IPR036388">
    <property type="entry name" value="WH-like_DNA-bd_sf"/>
</dbReference>
<proteinExistence type="predicted"/>
<dbReference type="OrthoDB" id="272875at2"/>
<dbReference type="PANTHER" id="PTHR48111">
    <property type="entry name" value="REGULATOR OF RPOS"/>
    <property type="match status" value="1"/>
</dbReference>
<evidence type="ECO:0000256" key="1">
    <source>
        <dbReference type="ARBA" id="ARBA00022553"/>
    </source>
</evidence>
<dbReference type="RefSeq" id="WP_145367905.1">
    <property type="nucleotide sequence ID" value="NZ_CP036275.1"/>
</dbReference>
<dbReference type="SMART" id="SM00862">
    <property type="entry name" value="Trans_reg_C"/>
    <property type="match status" value="1"/>
</dbReference>
<dbReference type="GO" id="GO:0032993">
    <property type="term" value="C:protein-DNA complex"/>
    <property type="evidence" value="ECO:0007669"/>
    <property type="project" value="TreeGrafter"/>
</dbReference>
<evidence type="ECO:0000256" key="7">
    <source>
        <dbReference type="PROSITE-ProRule" id="PRU01091"/>
    </source>
</evidence>
<dbReference type="Gene3D" id="1.10.10.10">
    <property type="entry name" value="Winged helix-like DNA-binding domain superfamily/Winged helix DNA-binding domain"/>
    <property type="match status" value="1"/>
</dbReference>
<evidence type="ECO:0000313" key="10">
    <source>
        <dbReference type="EMBL" id="QDU37152.1"/>
    </source>
</evidence>
<dbReference type="SUPFAM" id="SSF46894">
    <property type="entry name" value="C-terminal effector domain of the bipartite response regulators"/>
    <property type="match status" value="1"/>
</dbReference>
<dbReference type="PROSITE" id="PS50110">
    <property type="entry name" value="RESPONSE_REGULATORY"/>
    <property type="match status" value="1"/>
</dbReference>
<dbReference type="PROSITE" id="PS51755">
    <property type="entry name" value="OMPR_PHOB"/>
    <property type="match status" value="1"/>
</dbReference>
<feature type="domain" description="OmpR/PhoB-type" evidence="9">
    <location>
        <begin position="131"/>
        <end position="227"/>
    </location>
</feature>
<protein>
    <submittedName>
        <fullName evidence="10">Alkaline phosphatase synthesis transcriptional regulatory protein PhoP</fullName>
    </submittedName>
</protein>
<sequence length="242" mass="27240">MTQPRILVVDDEPSIVDALVYNLTKEGFDVSTAFDGREALAKCQSQAPDLLVLDLMLPVMDGLQVCRHLRSDARTQHIRVLMLTAKGEETDEIVGFSMGADDYVSKPFRVKPLIERIKALLRRRNAPAEAGDKVNIEGIEIDRTNHIVIRNGTELQLTPTEFRLLWTLARQPGRTFTRNELLDCCRGEDANSMERTIDVHVRALRRKLEDDAELIETVRGVGYRCRPSGQRTATPERATSAS</sequence>
<evidence type="ECO:0000259" key="9">
    <source>
        <dbReference type="PROSITE" id="PS51755"/>
    </source>
</evidence>
<dbReference type="InterPro" id="IPR001867">
    <property type="entry name" value="OmpR/PhoB-type_DNA-bd"/>
</dbReference>
<dbReference type="AlphaFoldDB" id="A0A517Z3S8"/>
<name>A0A517Z3S8_9PLAN</name>
<dbReference type="Gene3D" id="3.40.50.2300">
    <property type="match status" value="1"/>
</dbReference>
<evidence type="ECO:0000259" key="8">
    <source>
        <dbReference type="PROSITE" id="PS50110"/>
    </source>
</evidence>
<dbReference type="GO" id="GO:0000976">
    <property type="term" value="F:transcription cis-regulatory region binding"/>
    <property type="evidence" value="ECO:0007669"/>
    <property type="project" value="TreeGrafter"/>
</dbReference>
<dbReference type="InterPro" id="IPR011006">
    <property type="entry name" value="CheY-like_superfamily"/>
</dbReference>
<dbReference type="EMBL" id="CP036275">
    <property type="protein sequence ID" value="QDU37152.1"/>
    <property type="molecule type" value="Genomic_DNA"/>
</dbReference>
<evidence type="ECO:0000256" key="2">
    <source>
        <dbReference type="ARBA" id="ARBA00023012"/>
    </source>
</evidence>
<organism evidence="10 11">
    <name type="scientific">Maioricimonas rarisocia</name>
    <dbReference type="NCBI Taxonomy" id="2528026"/>
    <lineage>
        <taxon>Bacteria</taxon>
        <taxon>Pseudomonadati</taxon>
        <taxon>Planctomycetota</taxon>
        <taxon>Planctomycetia</taxon>
        <taxon>Planctomycetales</taxon>
        <taxon>Planctomycetaceae</taxon>
        <taxon>Maioricimonas</taxon>
    </lineage>
</organism>
<dbReference type="SUPFAM" id="SSF52172">
    <property type="entry name" value="CheY-like"/>
    <property type="match status" value="1"/>
</dbReference>
<keyword evidence="3" id="KW-0805">Transcription regulation</keyword>
<feature type="domain" description="Response regulatory" evidence="8">
    <location>
        <begin position="5"/>
        <end position="121"/>
    </location>
</feature>
<dbReference type="Proteomes" id="UP000320496">
    <property type="component" value="Chromosome"/>
</dbReference>
<dbReference type="InterPro" id="IPR001789">
    <property type="entry name" value="Sig_transdc_resp-reg_receiver"/>
</dbReference>
<dbReference type="InterPro" id="IPR039420">
    <property type="entry name" value="WalR-like"/>
</dbReference>
<dbReference type="KEGG" id="mri:Mal4_14600"/>
<dbReference type="PANTHER" id="PTHR48111:SF4">
    <property type="entry name" value="DNA-BINDING DUAL TRANSCRIPTIONAL REGULATOR OMPR"/>
    <property type="match status" value="1"/>
</dbReference>
<evidence type="ECO:0000256" key="6">
    <source>
        <dbReference type="PROSITE-ProRule" id="PRU00169"/>
    </source>
</evidence>
<dbReference type="Pfam" id="PF00072">
    <property type="entry name" value="Response_reg"/>
    <property type="match status" value="1"/>
</dbReference>
<feature type="DNA-binding region" description="OmpR/PhoB-type" evidence="7">
    <location>
        <begin position="131"/>
        <end position="227"/>
    </location>
</feature>
<evidence type="ECO:0000313" key="11">
    <source>
        <dbReference type="Proteomes" id="UP000320496"/>
    </source>
</evidence>
<keyword evidence="4 7" id="KW-0238">DNA-binding</keyword>
<dbReference type="GO" id="GO:0000156">
    <property type="term" value="F:phosphorelay response regulator activity"/>
    <property type="evidence" value="ECO:0007669"/>
    <property type="project" value="TreeGrafter"/>
</dbReference>
<accession>A0A517Z3S8</accession>
<reference evidence="10 11" key="1">
    <citation type="submission" date="2019-02" db="EMBL/GenBank/DDBJ databases">
        <title>Deep-cultivation of Planctomycetes and their phenomic and genomic characterization uncovers novel biology.</title>
        <authorList>
            <person name="Wiegand S."/>
            <person name="Jogler M."/>
            <person name="Boedeker C."/>
            <person name="Pinto D."/>
            <person name="Vollmers J."/>
            <person name="Rivas-Marin E."/>
            <person name="Kohn T."/>
            <person name="Peeters S.H."/>
            <person name="Heuer A."/>
            <person name="Rast P."/>
            <person name="Oberbeckmann S."/>
            <person name="Bunk B."/>
            <person name="Jeske O."/>
            <person name="Meyerdierks A."/>
            <person name="Storesund J.E."/>
            <person name="Kallscheuer N."/>
            <person name="Luecker S."/>
            <person name="Lage O.M."/>
            <person name="Pohl T."/>
            <person name="Merkel B.J."/>
            <person name="Hornburger P."/>
            <person name="Mueller R.-W."/>
            <person name="Bruemmer F."/>
            <person name="Labrenz M."/>
            <person name="Spormann A.M."/>
            <person name="Op den Camp H."/>
            <person name="Overmann J."/>
            <person name="Amann R."/>
            <person name="Jetten M.S.M."/>
            <person name="Mascher T."/>
            <person name="Medema M.H."/>
            <person name="Devos D.P."/>
            <person name="Kaster A.-K."/>
            <person name="Ovreas L."/>
            <person name="Rohde M."/>
            <person name="Galperin M.Y."/>
            <person name="Jogler C."/>
        </authorList>
    </citation>
    <scope>NUCLEOTIDE SEQUENCE [LARGE SCALE GENOMIC DNA]</scope>
    <source>
        <strain evidence="10 11">Mal4</strain>
    </source>
</reference>
<keyword evidence="11" id="KW-1185">Reference proteome</keyword>
<gene>
    <name evidence="10" type="primary">phoP_2</name>
    <name evidence="10" type="ORF">Mal4_14600</name>
</gene>
<dbReference type="FunFam" id="3.40.50.2300:FF:000001">
    <property type="entry name" value="DNA-binding response regulator PhoB"/>
    <property type="match status" value="1"/>
</dbReference>